<name>A0AA40CQR0_9PEZI</name>
<dbReference type="AlphaFoldDB" id="A0AA40CQR0"/>
<comment type="caution">
    <text evidence="2">The sequence shown here is derived from an EMBL/GenBank/DDBJ whole genome shotgun (WGS) entry which is preliminary data.</text>
</comment>
<keyword evidence="1" id="KW-0472">Membrane</keyword>
<keyword evidence="3" id="KW-1185">Reference proteome</keyword>
<sequence>MVVNHGFLQGGTALTIGVVCVHLFRPKIHKQAHQLGVPISGCPDERSIAEFVLAVRIHSLPPKAEKKLGCLDVAMLNSM</sequence>
<dbReference type="Proteomes" id="UP001175001">
    <property type="component" value="Unassembled WGS sequence"/>
</dbReference>
<evidence type="ECO:0000313" key="3">
    <source>
        <dbReference type="Proteomes" id="UP001175001"/>
    </source>
</evidence>
<keyword evidence="1" id="KW-1133">Transmembrane helix</keyword>
<organism evidence="2 3">
    <name type="scientific">Lasiodiplodia hormozganensis</name>
    <dbReference type="NCBI Taxonomy" id="869390"/>
    <lineage>
        <taxon>Eukaryota</taxon>
        <taxon>Fungi</taxon>
        <taxon>Dikarya</taxon>
        <taxon>Ascomycota</taxon>
        <taxon>Pezizomycotina</taxon>
        <taxon>Dothideomycetes</taxon>
        <taxon>Dothideomycetes incertae sedis</taxon>
        <taxon>Botryosphaeriales</taxon>
        <taxon>Botryosphaeriaceae</taxon>
        <taxon>Lasiodiplodia</taxon>
    </lineage>
</organism>
<dbReference type="EMBL" id="JAUJDW010000046">
    <property type="protein sequence ID" value="KAK0647675.1"/>
    <property type="molecule type" value="Genomic_DNA"/>
</dbReference>
<gene>
    <name evidence="2" type="ORF">DIS24_g7533</name>
</gene>
<protein>
    <submittedName>
        <fullName evidence="2">Uncharacterized protein</fullName>
    </submittedName>
</protein>
<evidence type="ECO:0000313" key="2">
    <source>
        <dbReference type="EMBL" id="KAK0647675.1"/>
    </source>
</evidence>
<proteinExistence type="predicted"/>
<keyword evidence="1" id="KW-0812">Transmembrane</keyword>
<feature type="transmembrane region" description="Helical" evidence="1">
    <location>
        <begin position="6"/>
        <end position="24"/>
    </location>
</feature>
<reference evidence="2" key="1">
    <citation type="submission" date="2023-06" db="EMBL/GenBank/DDBJ databases">
        <title>Multi-omics analyses reveal the molecular pathogenesis toolkit of Lasiodiplodia hormozganensis, a cross-kingdom pathogen.</title>
        <authorList>
            <person name="Felix C."/>
            <person name="Meneses R."/>
            <person name="Goncalves M.F.M."/>
            <person name="Tilleman L."/>
            <person name="Duarte A.S."/>
            <person name="Jorrin-Novo J.V."/>
            <person name="Van De Peer Y."/>
            <person name="Deforce D."/>
            <person name="Van Nieuwerburgh F."/>
            <person name="Esteves A.C."/>
            <person name="Alves A."/>
        </authorList>
    </citation>
    <scope>NUCLEOTIDE SEQUENCE</scope>
    <source>
        <strain evidence="2">CBS 339.90</strain>
    </source>
</reference>
<accession>A0AA40CQR0</accession>
<evidence type="ECO:0000256" key="1">
    <source>
        <dbReference type="SAM" id="Phobius"/>
    </source>
</evidence>